<keyword evidence="2" id="KW-0808">Transferase</keyword>
<keyword evidence="1" id="KW-0328">Glycosyltransferase</keyword>
<gene>
    <name evidence="3" type="ORF">DXC51_20125</name>
</gene>
<dbReference type="RefSeq" id="WP_117545243.1">
    <property type="nucleotide sequence ID" value="NZ_QVLV01000016.1"/>
</dbReference>
<dbReference type="Pfam" id="PF01531">
    <property type="entry name" value="Glyco_transf_11"/>
    <property type="match status" value="1"/>
</dbReference>
<evidence type="ECO:0000313" key="3">
    <source>
        <dbReference type="EMBL" id="RGE57359.1"/>
    </source>
</evidence>
<dbReference type="Proteomes" id="UP000260812">
    <property type="component" value="Unassembled WGS sequence"/>
</dbReference>
<evidence type="ECO:0000256" key="1">
    <source>
        <dbReference type="ARBA" id="ARBA00022676"/>
    </source>
</evidence>
<accession>A0A3E3HZU8</accession>
<name>A0A3E3HZU8_9FIRM</name>
<evidence type="ECO:0008006" key="5">
    <source>
        <dbReference type="Google" id="ProtNLM"/>
    </source>
</evidence>
<dbReference type="GO" id="GO:0016020">
    <property type="term" value="C:membrane"/>
    <property type="evidence" value="ECO:0007669"/>
    <property type="project" value="InterPro"/>
</dbReference>
<evidence type="ECO:0000256" key="2">
    <source>
        <dbReference type="ARBA" id="ARBA00022679"/>
    </source>
</evidence>
<reference evidence="3" key="1">
    <citation type="submission" date="2018-08" db="EMBL/GenBank/DDBJ databases">
        <title>A genome reference for cultivated species of the human gut microbiota.</title>
        <authorList>
            <person name="Zou Y."/>
            <person name="Xue W."/>
            <person name="Luo G."/>
        </authorList>
    </citation>
    <scope>NUCLEOTIDE SEQUENCE [LARGE SCALE GENOMIC DNA]</scope>
    <source>
        <strain evidence="3">TF05-5AC</strain>
    </source>
</reference>
<dbReference type="AlphaFoldDB" id="A0A3E3HZU8"/>
<organism evidence="3 4">
    <name type="scientific">Eisenbergiella massiliensis</name>
    <dbReference type="NCBI Taxonomy" id="1720294"/>
    <lineage>
        <taxon>Bacteria</taxon>
        <taxon>Bacillati</taxon>
        <taxon>Bacillota</taxon>
        <taxon>Clostridia</taxon>
        <taxon>Lachnospirales</taxon>
        <taxon>Lachnospiraceae</taxon>
        <taxon>Eisenbergiella</taxon>
    </lineage>
</organism>
<sequence length="583" mass="67925">MIIIKIMGGFASQLNKYIFGYNIAEFLGAELGLDISDYYRGYFRPLSLCYLALPDCKVFTSGIKKKDFKRLKYVRNNNDFADMLINYSNKNDYYIDREETDFADALKEHQNLLVNVQSSLIRNLNFRVKTVFLDYFRKEIKGKISVAVHVRRGDFVTLGWQDDVNFYYAAIEFIKDSHPDAEFYFFSNDLSWTKQAFGYDLRYHYINSYDGNLGDVEELFCISECNFRILSQYSSYGLLANIIAGSHRQNGFAVISGNISGAGRPETLNDIHKSNINLCVKLQSRLTAVSRGGLIYLTENEIEDYSSRFKFIDYRNYSNQIIGMQCSDSSKIHAYVNKLGMNVNNVSLNSNEDIYKLRYKAYAKEKESNRLFDILNTLSNISNNEWIRQEWRNYYHVDNKVRKKIIIFSNECPNKWYVKRMLYWAILNKRIDNDVVYVNIYNIGRNDRDVIEVPVKNMDGVPYKINIKCIKKCSELFELFDHINVDSFIFSDIAIPLFINYKKVTGCYFFDKKDSLFTLVKKFGLSKLHLCNNFIKNATKNIEIGSEKHIYLRNIVSEFIFDKDLERALKFLQSGGGIDGSSS</sequence>
<dbReference type="GeneID" id="97989112"/>
<dbReference type="GO" id="GO:0005975">
    <property type="term" value="P:carbohydrate metabolic process"/>
    <property type="evidence" value="ECO:0007669"/>
    <property type="project" value="InterPro"/>
</dbReference>
<evidence type="ECO:0000313" key="4">
    <source>
        <dbReference type="Proteomes" id="UP000260812"/>
    </source>
</evidence>
<dbReference type="GO" id="GO:0008107">
    <property type="term" value="F:galactoside 2-alpha-L-fucosyltransferase activity"/>
    <property type="evidence" value="ECO:0007669"/>
    <property type="project" value="InterPro"/>
</dbReference>
<dbReference type="InterPro" id="IPR002516">
    <property type="entry name" value="Glyco_trans_11"/>
</dbReference>
<dbReference type="EMBL" id="QVLV01000016">
    <property type="protein sequence ID" value="RGE57359.1"/>
    <property type="molecule type" value="Genomic_DNA"/>
</dbReference>
<proteinExistence type="predicted"/>
<comment type="caution">
    <text evidence="3">The sequence shown here is derived from an EMBL/GenBank/DDBJ whole genome shotgun (WGS) entry which is preliminary data.</text>
</comment>
<protein>
    <recommendedName>
        <fullName evidence="5">Alpha-1,2-fucosyltransferase</fullName>
    </recommendedName>
</protein>
<keyword evidence="4" id="KW-1185">Reference proteome</keyword>